<comment type="caution">
    <text evidence="3">The sequence shown here is derived from an EMBL/GenBank/DDBJ whole genome shotgun (WGS) entry which is preliminary data.</text>
</comment>
<gene>
    <name evidence="3" type="ORF">AXX12_02650</name>
</gene>
<dbReference type="GO" id="GO:0003677">
    <property type="term" value="F:DNA binding"/>
    <property type="evidence" value="ECO:0007669"/>
    <property type="project" value="UniProtKB-KW"/>
</dbReference>
<protein>
    <recommendedName>
        <fullName evidence="2">Cas12f1-like TNB domain-containing protein</fullName>
    </recommendedName>
</protein>
<sequence>MPIKALRVQIIKPFNTDYDSQPITWDELGRTLRDLRYAASKMANYVIQQNYMWEFFRQQYKQEHGSYPSVSEHKDKLYCYPRLTAMFPLAAGQMVNQIERHAKTVWSARKSEVLKLHQSVPSFKLNFPIIVHHDSYRISEVPEDGKSSTHVFLLQANLLSREAATRTRYSFLINAGEKSKQTIVERIISGEYRQGALQIVGDRKNKWYCIIPYEFKTEENNTLDPQCIMGIDLGISKAVYWAIIGSHKRGWIDGHEIEEFRRRVQARRKSIQEQGKYCGDGRIGHGRKRRLLPIEVLENRESNFKNTTNHRYSRFIIEAAIKNQCGVIQMEDLSGINERSTFLRNWTYYDLQMKIKAKAEEVGIEVRIVNPQYTSQRCSQCGHIDRDNRSNQATFVCTHCGYGGLYHCFACGKSQVEAGVCHLCGGETKIMKINADYNAARNLAICGIDQIIVQTLEGEGVR</sequence>
<feature type="domain" description="Cas12f1-like TNB" evidence="2">
    <location>
        <begin position="348"/>
        <end position="402"/>
    </location>
</feature>
<dbReference type="STRING" id="1794912.AXX12_02650"/>
<accession>A0A154BT28</accession>
<dbReference type="RefSeq" id="WP_066238684.1">
    <property type="nucleotide sequence ID" value="NZ_LSGP01000013.1"/>
</dbReference>
<evidence type="ECO:0000313" key="3">
    <source>
        <dbReference type="EMBL" id="KYZ77057.1"/>
    </source>
</evidence>
<dbReference type="Proteomes" id="UP000076268">
    <property type="component" value="Unassembled WGS sequence"/>
</dbReference>
<dbReference type="OrthoDB" id="4278026at2"/>
<dbReference type="EMBL" id="LSGP01000013">
    <property type="protein sequence ID" value="KYZ77057.1"/>
    <property type="molecule type" value="Genomic_DNA"/>
</dbReference>
<dbReference type="NCBIfam" id="NF040570">
    <property type="entry name" value="guided_TnpB"/>
    <property type="match status" value="1"/>
</dbReference>
<name>A0A154BT28_ANASB</name>
<dbReference type="NCBIfam" id="TIGR01766">
    <property type="entry name" value="IS200/IS605 family accessory protein TnpB-like domain"/>
    <property type="match status" value="1"/>
</dbReference>
<proteinExistence type="predicted"/>
<keyword evidence="4" id="KW-1185">Reference proteome</keyword>
<dbReference type="AlphaFoldDB" id="A0A154BT28"/>
<keyword evidence="1" id="KW-0238">DNA-binding</keyword>
<evidence type="ECO:0000259" key="2">
    <source>
        <dbReference type="Pfam" id="PF07282"/>
    </source>
</evidence>
<evidence type="ECO:0000313" key="4">
    <source>
        <dbReference type="Proteomes" id="UP000076268"/>
    </source>
</evidence>
<evidence type="ECO:0000256" key="1">
    <source>
        <dbReference type="ARBA" id="ARBA00023125"/>
    </source>
</evidence>
<dbReference type="Pfam" id="PF07282">
    <property type="entry name" value="Cas12f1-like_TNB"/>
    <property type="match status" value="1"/>
</dbReference>
<dbReference type="InterPro" id="IPR010095">
    <property type="entry name" value="Cas12f1-like_TNB"/>
</dbReference>
<reference evidence="3 4" key="1">
    <citation type="submission" date="2016-02" db="EMBL/GenBank/DDBJ databases">
        <title>Anaerosporomusa subterraneum gen. nov., sp. nov., a spore-forming obligate anaerobe isolated from saprolite.</title>
        <authorList>
            <person name="Choi J.K."/>
            <person name="Shah M."/>
            <person name="Yee N."/>
        </authorList>
    </citation>
    <scope>NUCLEOTIDE SEQUENCE [LARGE SCALE GENOMIC DNA]</scope>
    <source>
        <strain evidence="3 4">RU4</strain>
    </source>
</reference>
<organism evidence="3 4">
    <name type="scientific">Anaerosporomusa subterranea</name>
    <dbReference type="NCBI Taxonomy" id="1794912"/>
    <lineage>
        <taxon>Bacteria</taxon>
        <taxon>Bacillati</taxon>
        <taxon>Bacillota</taxon>
        <taxon>Negativicutes</taxon>
        <taxon>Acetonemataceae</taxon>
        <taxon>Anaerosporomusa</taxon>
    </lineage>
</organism>